<evidence type="ECO:0008006" key="3">
    <source>
        <dbReference type="Google" id="ProtNLM"/>
    </source>
</evidence>
<keyword evidence="2" id="KW-1185">Reference proteome</keyword>
<proteinExistence type="predicted"/>
<dbReference type="Proteomes" id="UP001595379">
    <property type="component" value="Unassembled WGS sequence"/>
</dbReference>
<name>A0ABV6ZXR4_9PROT</name>
<protein>
    <recommendedName>
        <fullName evidence="3">TonB C-terminal domain-containing protein</fullName>
    </recommendedName>
</protein>
<evidence type="ECO:0000313" key="2">
    <source>
        <dbReference type="Proteomes" id="UP001595379"/>
    </source>
</evidence>
<evidence type="ECO:0000313" key="1">
    <source>
        <dbReference type="EMBL" id="MFC2926249.1"/>
    </source>
</evidence>
<reference evidence="2" key="1">
    <citation type="journal article" date="2019" name="Int. J. Syst. Evol. Microbiol.">
        <title>The Global Catalogue of Microorganisms (GCM) 10K type strain sequencing project: providing services to taxonomists for standard genome sequencing and annotation.</title>
        <authorList>
            <consortium name="The Broad Institute Genomics Platform"/>
            <consortium name="The Broad Institute Genome Sequencing Center for Infectious Disease"/>
            <person name="Wu L."/>
            <person name="Ma J."/>
        </authorList>
    </citation>
    <scope>NUCLEOTIDE SEQUENCE [LARGE SCALE GENOMIC DNA]</scope>
    <source>
        <strain evidence="2">KCTC 52487</strain>
    </source>
</reference>
<dbReference type="Gene3D" id="3.30.2420.10">
    <property type="entry name" value="TonB"/>
    <property type="match status" value="1"/>
</dbReference>
<dbReference type="SUPFAM" id="SSF74653">
    <property type="entry name" value="TolA/TonB C-terminal domain"/>
    <property type="match status" value="1"/>
</dbReference>
<dbReference type="EMBL" id="JBHRSV010000016">
    <property type="protein sequence ID" value="MFC2926249.1"/>
    <property type="molecule type" value="Genomic_DNA"/>
</dbReference>
<comment type="caution">
    <text evidence="1">The sequence shown here is derived from an EMBL/GenBank/DDBJ whole genome shotgun (WGS) entry which is preliminary data.</text>
</comment>
<accession>A0ABV6ZXR4</accession>
<dbReference type="RefSeq" id="WP_343164561.1">
    <property type="nucleotide sequence ID" value="NZ_JBHRSV010000016.1"/>
</dbReference>
<gene>
    <name evidence="1" type="ORF">ACFOOR_09030</name>
</gene>
<organism evidence="1 2">
    <name type="scientific">Hyphobacterium vulgare</name>
    <dbReference type="NCBI Taxonomy" id="1736751"/>
    <lineage>
        <taxon>Bacteria</taxon>
        <taxon>Pseudomonadati</taxon>
        <taxon>Pseudomonadota</taxon>
        <taxon>Alphaproteobacteria</taxon>
        <taxon>Maricaulales</taxon>
        <taxon>Maricaulaceae</taxon>
        <taxon>Hyphobacterium</taxon>
    </lineage>
</organism>
<sequence>MILPALILALMVQAAEDGPQPIERQEPMYPAVGAQFGIQANCRARFDVTPQGRAENICVACGTTAPADLPSSAADYVAQQFINASRDAMAAWRYTAAPETRVGVETQFVFRLMEDDGTPMEGDVDTPSLDTCDSNRISYLSTQTPQAQGLN</sequence>